<feature type="domain" description="Gliding motility protein SprA N-terminal" evidence="2">
    <location>
        <begin position="78"/>
        <end position="457"/>
    </location>
</feature>
<name>A0A9D1XRD5_9BACT</name>
<accession>A0A9D1XRD5</accession>
<dbReference type="NCBIfam" id="TIGR04189">
    <property type="entry name" value="surface_SprA"/>
    <property type="match status" value="1"/>
</dbReference>
<dbReference type="EMBL" id="DXEN01000041">
    <property type="protein sequence ID" value="HIX86084.1"/>
    <property type="molecule type" value="Genomic_DNA"/>
</dbReference>
<evidence type="ECO:0000259" key="2">
    <source>
        <dbReference type="Pfam" id="PF14349"/>
    </source>
</evidence>
<reference evidence="3" key="2">
    <citation type="submission" date="2021-04" db="EMBL/GenBank/DDBJ databases">
        <authorList>
            <person name="Gilroy R."/>
        </authorList>
    </citation>
    <scope>NUCLEOTIDE SEQUENCE</scope>
    <source>
        <strain evidence="3">ChiHecec2B26-12326</strain>
    </source>
</reference>
<sequence length="2475" mass="280152">MKKRILKYFLWGMVLLFGVGMYSLNADFLAYTSTLPELELVAAPEDSIPPRYPVAKTSPEEYQDIVRKSPADLRDPENVKTSIEYDLETNTYIVRTKLGDMEIGTPMSLTPAEYQDYSMQQSLRSYFRAKNEEEFQKATNKQFNLTDMQFNIGAAERIFGPGGVRVRTQGSAEVTMGLKTNKNNDPSLPERSRKRTFFNFDESVQLNVQASVGSKVNFNMNYNTETSFDFDAQKLKLAYTGEEDEIIKSIEAGNVSMNTSNSLINGGAALFGMKADLQFGKLRVNALFAQQESESKTVSSKGGVQTKPFEIKVDEYDENRHFFLAHYFYDNYDQFMSNLPTITSGIEISKIEVWVTNKRGNYDQSRNIVAFTDLGENETRNIGNTALVIPSGSDRRPRNDANNLYTTLTTQYPDARDISRVTQALGGAFEGGRDFEKVESARLLESSEYTLNTKLGYISLNTQLQPDEVLGVAFSFIYGGRTYQVGEFSTDSKENTTDCLYVKLLKGTTMSPDMMFWDLMMKNVYSLGAYSVQKEKFQLNVMYQSDSTGTYVNYLPEGNRANELLIRVLGVDRLDSFDNPNPDGFFDFIDGYTILSSTGKIIFPCVEPFGSKLAEEVGNAYASKYVFQELYDSTLTVARQIAEKNKFVLSGEYKASSGSEIDLGATNVARGSVRVTAGGATLTENVDYTVDYSLGRVTILNESIISSGTPVSVSLENQSTFNMQRKTMVGLDLNYQFNPNFMLGATIMHMSEMPLTVKTTIGDESIKNTLWGVNTSYKTESQWLTNVFDKLPLLTLTKPSQVSFNAEFAHLIAGHYENDNTGKYSYLDDFESTQSGMDLLNPYAWNLASTPYDDAADAKFPEASRVNDITYGQNRALLAWYTVDGIFTRRSSSSRPRHLTDEDLSNHYTRGINYREIYPNRDIATNDNTTLSVLNLAFYPNERGPYNLDADNINPDGTLGNPERRWGGITRKIEPSDLESANYEYIEFWLLDPFIYDETAEGGDLYFNLGEISEDVLKDEKKFFENGMPVDGDLSKVDTTVWGRVPRTQSTGYAFDAQNRELQDIGLDGLSSEEELLFPTYAEYLEKLRTKLSGDAIARMMDDPFSPFNDPAGDDYHYFRGDDYDRQELDILSRYKRYNGTEGNSRESEQRYATAGKSTPDVEDINEDNTLNETEKYFEYKVSIRPEDLQVGENYIVDERSPEVTLMNGKRETVKWYLFKIPIKDFEKTVGSIRDFKTIRFMRMYMTGFKKSTVLRFGSFELVRGDWRTYEQDLSDPTVPPKTDGQIVVSSVNIEENGQRQPVNYVLPPGVSRMFDSSQPQLLQQNEQALSMQISDLSPADARAVYKSTAYDLRRYKRLQMFAHAEAPINDAQALENGDLSVFLRLGSDYKNNYYEYEVPLDLTAHSTILYNTNNSADQEKVWPQNNMLDFELEILTDLKLERNRLSRQGASNVSYQRVYSKNDPNNTRNTISIVGNPSLAEVKVIMIGVRNNSSDIKSGEVWVNELRMTDFDEQGGWAANANLNVALSDLGTVNVSGRVETAGFGALDQSLSERRMDDYSQYSIATSIEFGKLFPEKWKVSVPFYYAYSKETITPQYDPLNQDIKFSDALDAVDTDAERDSIKEYSLEQTTIKSFSLNNVKVDIRSENPMPYDPANFTLGYAYSQNSMKNPETEYETTKNYQGNFAYTYTPYVRPFRPFEKLKKNNGYTKYLKQFGLNYVPSNISFQTAMTRNYYEIKMRDLTGSTGGGNQLLSYSSNFLWDRAFSLRWDFTNNLSMTFTSGTNARIEEPNVQVNKELNPDAYQVWKDSVKQSIRDLGTPLKYDQQFNVTWNLPLQFIPVLDWANSSLAYNASYNWDKGADVASQELEMGNTIKNQRQFDWQGSFNFQALYNKNKYLKKINQKFMASSRTNARGRQTEKKKKEVKLEKEIQLNPDSGTVVQHGMFTKKVRITARGADGKVYKIKYKPINFAQVMILNQDTAHLKLTIVPGPQKWEGRLTKIAEYSSRFLMMLRRLNVQYSIVDGMMLPGYAPGVGDMFGQRRSGVLAPGLGFAFGAVRRDFINEADERGWLIHNENLTTPAMINSSKNLTIRANLEPIPGLKIDLNANRVDTRSTDVYYMQTGMPEQMGGSFTMTTVAIRSVFKGIGNANNGYASSAFDDFIANREVIARRLNGAYVGTTYPSTGFMQGHSLAGKPYNAETTGEVSQNSLEVLIPAFLAAYTGKDPEKISLSPFPSVRSLLPNWSITYDGLIRIPFIRKYFKSMMLSHRYTCSYSVGSYSSFLDWQSAGVGDLGFVSDIQTGNPVPSSPYDISSVSITEGFNPLFGVDATLLNNMTGRLEFRKTRNLNLNISSFQLVESLSNEYIIGVGYKLTEFNKVLKMKAKENFSNDLTVRLDFSFRKTMSLIRKIEERLTQATSGNIAKTIQFSADYALSRALTLRAFYDLQINEPIVSTSSYPTSNSNYGISLRFSLTQ</sequence>
<evidence type="ECO:0000256" key="1">
    <source>
        <dbReference type="SAM" id="MobiDB-lite"/>
    </source>
</evidence>
<dbReference type="Proteomes" id="UP000823847">
    <property type="component" value="Unassembled WGS sequence"/>
</dbReference>
<organism evidence="3 4">
    <name type="scientific">Candidatus Parabacteroides intestinigallinarum</name>
    <dbReference type="NCBI Taxonomy" id="2838722"/>
    <lineage>
        <taxon>Bacteria</taxon>
        <taxon>Pseudomonadati</taxon>
        <taxon>Bacteroidota</taxon>
        <taxon>Bacteroidia</taxon>
        <taxon>Bacteroidales</taxon>
        <taxon>Tannerellaceae</taxon>
        <taxon>Parabacteroides</taxon>
    </lineage>
</organism>
<dbReference type="InterPro" id="IPR025684">
    <property type="entry name" value="SprA_N_dom"/>
</dbReference>
<gene>
    <name evidence="3" type="primary">sprA</name>
    <name evidence="3" type="ORF">H9848_05705</name>
</gene>
<feature type="region of interest" description="Disordered" evidence="1">
    <location>
        <begin position="1139"/>
        <end position="1165"/>
    </location>
</feature>
<protein>
    <submittedName>
        <fullName evidence="3">Cell surface protein SprA</fullName>
    </submittedName>
</protein>
<feature type="domain" description="Gliding motility protein SprA N-terminal" evidence="2">
    <location>
        <begin position="1083"/>
        <end position="1611"/>
    </location>
</feature>
<evidence type="ECO:0000313" key="3">
    <source>
        <dbReference type="EMBL" id="HIX86084.1"/>
    </source>
</evidence>
<comment type="caution">
    <text evidence="3">The sequence shown here is derived from an EMBL/GenBank/DDBJ whole genome shotgun (WGS) entry which is preliminary data.</text>
</comment>
<proteinExistence type="predicted"/>
<evidence type="ECO:0000313" key="4">
    <source>
        <dbReference type="Proteomes" id="UP000823847"/>
    </source>
</evidence>
<reference evidence="3" key="1">
    <citation type="journal article" date="2021" name="PeerJ">
        <title>Extensive microbial diversity within the chicken gut microbiome revealed by metagenomics and culture.</title>
        <authorList>
            <person name="Gilroy R."/>
            <person name="Ravi A."/>
            <person name="Getino M."/>
            <person name="Pursley I."/>
            <person name="Horton D.L."/>
            <person name="Alikhan N.F."/>
            <person name="Baker D."/>
            <person name="Gharbi K."/>
            <person name="Hall N."/>
            <person name="Watson M."/>
            <person name="Adriaenssens E.M."/>
            <person name="Foster-Nyarko E."/>
            <person name="Jarju S."/>
            <person name="Secka A."/>
            <person name="Antonio M."/>
            <person name="Oren A."/>
            <person name="Chaudhuri R.R."/>
            <person name="La Ragione R."/>
            <person name="Hildebrand F."/>
            <person name="Pallen M.J."/>
        </authorList>
    </citation>
    <scope>NUCLEOTIDE SEQUENCE</scope>
    <source>
        <strain evidence="3">ChiHecec2B26-12326</strain>
    </source>
</reference>
<dbReference type="Pfam" id="PF14349">
    <property type="entry name" value="SprA_N"/>
    <property type="match status" value="2"/>
</dbReference>
<dbReference type="InterPro" id="IPR026377">
    <property type="entry name" value="Cell_surface_SprA"/>
</dbReference>